<dbReference type="InterPro" id="IPR000873">
    <property type="entry name" value="AMP-dep_synth/lig_dom"/>
</dbReference>
<dbReference type="PANTHER" id="PTHR24096">
    <property type="entry name" value="LONG-CHAIN-FATTY-ACID--COA LIGASE"/>
    <property type="match status" value="1"/>
</dbReference>
<proteinExistence type="predicted"/>
<evidence type="ECO:0000259" key="1">
    <source>
        <dbReference type="Pfam" id="PF00501"/>
    </source>
</evidence>
<protein>
    <recommendedName>
        <fullName evidence="1">AMP-dependent synthetase/ligase domain-containing protein</fullName>
    </recommendedName>
</protein>
<evidence type="ECO:0000313" key="2">
    <source>
        <dbReference type="EMBL" id="SVD80126.1"/>
    </source>
</evidence>
<organism evidence="2">
    <name type="scientific">marine metagenome</name>
    <dbReference type="NCBI Taxonomy" id="408172"/>
    <lineage>
        <taxon>unclassified sequences</taxon>
        <taxon>metagenomes</taxon>
        <taxon>ecological metagenomes</taxon>
    </lineage>
</organism>
<gene>
    <name evidence="2" type="ORF">METZ01_LOCUS432980</name>
</gene>
<dbReference type="EMBL" id="UINC01174147">
    <property type="protein sequence ID" value="SVD80126.1"/>
    <property type="molecule type" value="Genomic_DNA"/>
</dbReference>
<dbReference type="AlphaFoldDB" id="A0A382Y9Y2"/>
<feature type="domain" description="AMP-dependent synthetase/ligase" evidence="1">
    <location>
        <begin position="20"/>
        <end position="221"/>
    </location>
</feature>
<dbReference type="InterPro" id="IPR042099">
    <property type="entry name" value="ANL_N_sf"/>
</dbReference>
<feature type="non-terminal residue" evidence="2">
    <location>
        <position position="265"/>
    </location>
</feature>
<accession>A0A382Y9Y2</accession>
<dbReference type="SUPFAM" id="SSF56801">
    <property type="entry name" value="Acetyl-CoA synthetase-like"/>
    <property type="match status" value="1"/>
</dbReference>
<dbReference type="Gene3D" id="3.40.50.12780">
    <property type="entry name" value="N-terminal domain of ligase-like"/>
    <property type="match status" value="1"/>
</dbReference>
<feature type="non-terminal residue" evidence="2">
    <location>
        <position position="1"/>
    </location>
</feature>
<reference evidence="2" key="1">
    <citation type="submission" date="2018-05" db="EMBL/GenBank/DDBJ databases">
        <authorList>
            <person name="Lanie J.A."/>
            <person name="Ng W.-L."/>
            <person name="Kazmierczak K.M."/>
            <person name="Andrzejewski T.M."/>
            <person name="Davidsen T.M."/>
            <person name="Wayne K.J."/>
            <person name="Tettelin H."/>
            <person name="Glass J.I."/>
            <person name="Rusch D."/>
            <person name="Podicherti R."/>
            <person name="Tsui H.-C.T."/>
            <person name="Winkler M.E."/>
        </authorList>
    </citation>
    <scope>NUCLEOTIDE SEQUENCE</scope>
</reference>
<sequence>IMSEKDALKLKPHNQGLVYSKDENSIYTILFTSGTSGTPSAVTHSAAGCMFGCLNSISIHDLSSDDVILSQLPPSTIAGLYLYALPGLIKGATVIIEKFEPRRYIELCNKWKPTIGTMVPAMILALQKVRKWKDYSMSHYRQLSIGSTAITNEVIDLLFDKGVPLVRHLYGCTETHVPALTYLIEPDTKHKLQLSVSKFYEHKLDRFGVLWLKGPTVTKRYLNSEATVIDAEGYWCTGDVFEREHNELVFKTRAKDLIKVNSFNV</sequence>
<dbReference type="Pfam" id="PF00501">
    <property type="entry name" value="AMP-binding"/>
    <property type="match status" value="1"/>
</dbReference>
<name>A0A382Y9Y2_9ZZZZ</name>